<name>A0ABW6KCA7_9BACI</name>
<reference evidence="7 8" key="1">
    <citation type="submission" date="2024-08" db="EMBL/GenBank/DDBJ databases">
        <title>Two novel Cytobacillus novel species.</title>
        <authorList>
            <person name="Liu G."/>
        </authorList>
    </citation>
    <scope>NUCLEOTIDE SEQUENCE [LARGE SCALE GENOMIC DNA]</scope>
    <source>
        <strain evidence="7 8">FJAT-54145</strain>
    </source>
</reference>
<dbReference type="SUPFAM" id="SSF46626">
    <property type="entry name" value="Cytochrome c"/>
    <property type="match status" value="1"/>
</dbReference>
<keyword evidence="8" id="KW-1185">Reference proteome</keyword>
<comment type="caution">
    <text evidence="7">The sequence shown here is derived from an EMBL/GenBank/DDBJ whole genome shotgun (WGS) entry which is preliminary data.</text>
</comment>
<dbReference type="PANTHER" id="PTHR30600">
    <property type="entry name" value="CYTOCHROME C PEROXIDASE-RELATED"/>
    <property type="match status" value="1"/>
</dbReference>
<dbReference type="RefSeq" id="WP_389359755.1">
    <property type="nucleotide sequence ID" value="NZ_JBIACK010000002.1"/>
</dbReference>
<dbReference type="InterPro" id="IPR009056">
    <property type="entry name" value="Cyt_c-like_dom"/>
</dbReference>
<evidence type="ECO:0000256" key="5">
    <source>
        <dbReference type="SAM" id="Phobius"/>
    </source>
</evidence>
<dbReference type="PROSITE" id="PS51007">
    <property type="entry name" value="CYTC"/>
    <property type="match status" value="1"/>
</dbReference>
<dbReference type="PANTHER" id="PTHR30600:SF9">
    <property type="entry name" value="BLR7738 PROTEIN"/>
    <property type="match status" value="1"/>
</dbReference>
<dbReference type="EMBL" id="JBIACK010000002">
    <property type="protein sequence ID" value="MFE8700515.1"/>
    <property type="molecule type" value="Genomic_DNA"/>
</dbReference>
<keyword evidence="1 4" id="KW-0349">Heme</keyword>
<keyword evidence="3 4" id="KW-0408">Iron</keyword>
<feature type="transmembrane region" description="Helical" evidence="5">
    <location>
        <begin position="5"/>
        <end position="22"/>
    </location>
</feature>
<evidence type="ECO:0000313" key="7">
    <source>
        <dbReference type="EMBL" id="MFE8700515.1"/>
    </source>
</evidence>
<keyword evidence="5" id="KW-1133">Transmembrane helix</keyword>
<protein>
    <submittedName>
        <fullName evidence="7">Electron transport protein</fullName>
    </submittedName>
</protein>
<keyword evidence="2 4" id="KW-0479">Metal-binding</keyword>
<dbReference type="InterPro" id="IPR036909">
    <property type="entry name" value="Cyt_c-like_dom_sf"/>
</dbReference>
<dbReference type="Proteomes" id="UP001601059">
    <property type="component" value="Unassembled WGS sequence"/>
</dbReference>
<evidence type="ECO:0000256" key="1">
    <source>
        <dbReference type="ARBA" id="ARBA00022617"/>
    </source>
</evidence>
<evidence type="ECO:0000313" key="8">
    <source>
        <dbReference type="Proteomes" id="UP001601059"/>
    </source>
</evidence>
<dbReference type="Gene3D" id="1.10.760.10">
    <property type="entry name" value="Cytochrome c-like domain"/>
    <property type="match status" value="1"/>
</dbReference>
<organism evidence="7 8">
    <name type="scientific">Cytobacillus spartinae</name>
    <dbReference type="NCBI Taxonomy" id="3299023"/>
    <lineage>
        <taxon>Bacteria</taxon>
        <taxon>Bacillati</taxon>
        <taxon>Bacillota</taxon>
        <taxon>Bacilli</taxon>
        <taxon>Bacillales</taxon>
        <taxon>Bacillaceae</taxon>
        <taxon>Cytobacillus</taxon>
    </lineage>
</organism>
<keyword evidence="5" id="KW-0812">Transmembrane</keyword>
<proteinExistence type="predicted"/>
<evidence type="ECO:0000256" key="3">
    <source>
        <dbReference type="ARBA" id="ARBA00023004"/>
    </source>
</evidence>
<keyword evidence="5" id="KW-0472">Membrane</keyword>
<feature type="domain" description="Cytochrome c" evidence="6">
    <location>
        <begin position="417"/>
        <end position="568"/>
    </location>
</feature>
<gene>
    <name evidence="7" type="ORF">ACFYKX_07820</name>
</gene>
<evidence type="ECO:0000256" key="4">
    <source>
        <dbReference type="PROSITE-ProRule" id="PRU00433"/>
    </source>
</evidence>
<dbReference type="InterPro" id="IPR051395">
    <property type="entry name" value="Cytochrome_c_Peroxidase/MauG"/>
</dbReference>
<sequence>MKKRIIASSIISILLIGGYFLIKNISLEYAFIPEDDKTLNQEISISKIQSLGSEEETGTRTQIELGKEKFFSETFGNEVFFSDILGMFDGAFTLGNIAKAILKLKGEGTSNLQVEAATDFEAGDRKIKKGELIDTGLDVAKGSLTPLGVKVVFDEGRLKAGISCAVCHASVDSRGNVIEGIPNSDLDVGLALAMGTNTASYFSHTELANLKLFIKDADRKIETSEGELAVLPDPVELEKFTDSEFVKWPRGSNDTTIDLKNNPVQWPDTFTLGDHPYGWSGQGQAGSFKGLTAAINNAHAQNMDALSATEISKAVLDIDKEIYLGTALQNAANPKFRYKPNLDEKPTEFFAKVDPTPGVPGVNKLIPAPTYPKISFMTSVGMLSSTPGFHVWEEKNAMSAYMNSLQPVKTGLEVDKEKYKKGRRVFEAAGCISCHAGQYLTSNKLIKSEEIGTNPSRAKAFKKTEEFFAEPSLYSEDTPVPLPKDPKIEKVPLTEEEREQLKLGWAHGTSNGGYKTISLYGLYWSAPYLHDGGISVGENMELGLPNTLMKKIKPDPYNSLKAVMDSRLRKRVVEANLASKSMISSHISGDGHEFWVDESTGFTEDEQDAIIYYLLRLTDK</sequence>
<accession>A0ABW6KCA7</accession>
<evidence type="ECO:0000256" key="2">
    <source>
        <dbReference type="ARBA" id="ARBA00022723"/>
    </source>
</evidence>
<evidence type="ECO:0000259" key="6">
    <source>
        <dbReference type="PROSITE" id="PS51007"/>
    </source>
</evidence>